<organism evidence="1 2">
    <name type="scientific">Lithocarpus litseifolius</name>
    <dbReference type="NCBI Taxonomy" id="425828"/>
    <lineage>
        <taxon>Eukaryota</taxon>
        <taxon>Viridiplantae</taxon>
        <taxon>Streptophyta</taxon>
        <taxon>Embryophyta</taxon>
        <taxon>Tracheophyta</taxon>
        <taxon>Spermatophyta</taxon>
        <taxon>Magnoliopsida</taxon>
        <taxon>eudicotyledons</taxon>
        <taxon>Gunneridae</taxon>
        <taxon>Pentapetalae</taxon>
        <taxon>rosids</taxon>
        <taxon>fabids</taxon>
        <taxon>Fagales</taxon>
        <taxon>Fagaceae</taxon>
        <taxon>Lithocarpus</taxon>
    </lineage>
</organism>
<dbReference type="PANTHER" id="PTHR46067">
    <property type="entry name" value="ACYL-COA N-ACYLTRANSFERASES (NAT) SUPERFAMILY PROTEIN"/>
    <property type="match status" value="1"/>
</dbReference>
<protein>
    <recommendedName>
        <fullName evidence="3">Heterokaryon incompatibility domain-containing protein</fullName>
    </recommendedName>
</protein>
<reference evidence="1 2" key="1">
    <citation type="submission" date="2024-01" db="EMBL/GenBank/DDBJ databases">
        <title>A telomere-to-telomere, gap-free genome of sweet tea (Lithocarpus litseifolius).</title>
        <authorList>
            <person name="Zhou J."/>
        </authorList>
    </citation>
    <scope>NUCLEOTIDE SEQUENCE [LARGE SCALE GENOMIC DNA]</scope>
    <source>
        <strain evidence="1">Zhou-2022a</strain>
        <tissue evidence="1">Leaf</tissue>
    </source>
</reference>
<keyword evidence="2" id="KW-1185">Reference proteome</keyword>
<gene>
    <name evidence="1" type="ORF">SO802_013261</name>
</gene>
<accession>A0AAW2D563</accession>
<evidence type="ECO:0008006" key="3">
    <source>
        <dbReference type="Google" id="ProtNLM"/>
    </source>
</evidence>
<evidence type="ECO:0000313" key="2">
    <source>
        <dbReference type="Proteomes" id="UP001459277"/>
    </source>
</evidence>
<sequence>MYPYLIVSSALTQAVSKMLLVANNLDDFMSWAGDDQVTRLLRWKTSSSLEEALTFIKDVCIPHPWCQYICIDDRYIS</sequence>
<name>A0AAW2D563_9ROSI</name>
<dbReference type="AlphaFoldDB" id="A0AAW2D563"/>
<dbReference type="EMBL" id="JAZDWU010000004">
    <property type="protein sequence ID" value="KAL0005700.1"/>
    <property type="molecule type" value="Genomic_DNA"/>
</dbReference>
<dbReference type="PANTHER" id="PTHR46067:SF16">
    <property type="entry name" value="N-ACETYLTRANSFERASE DOMAIN-CONTAINING PROTEIN"/>
    <property type="match status" value="1"/>
</dbReference>
<proteinExistence type="predicted"/>
<comment type="caution">
    <text evidence="1">The sequence shown here is derived from an EMBL/GenBank/DDBJ whole genome shotgun (WGS) entry which is preliminary data.</text>
</comment>
<dbReference type="Proteomes" id="UP001459277">
    <property type="component" value="Unassembled WGS sequence"/>
</dbReference>
<evidence type="ECO:0000313" key="1">
    <source>
        <dbReference type="EMBL" id="KAL0005700.1"/>
    </source>
</evidence>